<accession>A0A2W2BIA0</accession>
<protein>
    <submittedName>
        <fullName evidence="9">Sugar ABC transporter permease</fullName>
    </submittedName>
</protein>
<evidence type="ECO:0000256" key="2">
    <source>
        <dbReference type="ARBA" id="ARBA00022448"/>
    </source>
</evidence>
<dbReference type="Pfam" id="PF00528">
    <property type="entry name" value="BPD_transp_1"/>
    <property type="match status" value="1"/>
</dbReference>
<dbReference type="InterPro" id="IPR000515">
    <property type="entry name" value="MetI-like"/>
</dbReference>
<dbReference type="PANTHER" id="PTHR43744">
    <property type="entry name" value="ABC TRANSPORTER PERMEASE PROTEIN MG189-RELATED-RELATED"/>
    <property type="match status" value="1"/>
</dbReference>
<sequence>MAVATTIEGLAPTVAPTPAPVRPRRRSERFTIGSTIVVVIYALCCLVPFWVIIASSLTDESEVSRTGYSFFPSDFSLEAYAQIFGGSSFVINAYVASVFITVIGTALALSATSGLAWVISRRESRFSRPLAFYTYIPLLLSGGLVPLYILVTQYLQLRNTWWAVILPLAVSPFLVFVQMQFFREIPQALIDSARIDGANELRIFFTIVLPISKPILAVIGLFYGVTYWNEWFTALLFISDKELQPLQQVLQMMIGNVSAAQAIQPAAEASAPIYQLRMALTVVTMGPILLAYPFAQRYFVKGLTLGATKG</sequence>
<organism evidence="9 10">
    <name type="scientific">Jiangella anatolica</name>
    <dbReference type="NCBI Taxonomy" id="2670374"/>
    <lineage>
        <taxon>Bacteria</taxon>
        <taxon>Bacillati</taxon>
        <taxon>Actinomycetota</taxon>
        <taxon>Actinomycetes</taxon>
        <taxon>Jiangellales</taxon>
        <taxon>Jiangellaceae</taxon>
        <taxon>Jiangella</taxon>
    </lineage>
</organism>
<dbReference type="Gene3D" id="1.10.3720.10">
    <property type="entry name" value="MetI-like"/>
    <property type="match status" value="1"/>
</dbReference>
<evidence type="ECO:0000313" key="9">
    <source>
        <dbReference type="EMBL" id="PZF80038.1"/>
    </source>
</evidence>
<dbReference type="AlphaFoldDB" id="A0A2W2BIA0"/>
<comment type="caution">
    <text evidence="9">The sequence shown here is derived from an EMBL/GenBank/DDBJ whole genome shotgun (WGS) entry which is preliminary data.</text>
</comment>
<dbReference type="GO" id="GO:0055085">
    <property type="term" value="P:transmembrane transport"/>
    <property type="evidence" value="ECO:0007669"/>
    <property type="project" value="InterPro"/>
</dbReference>
<dbReference type="GO" id="GO:0005886">
    <property type="term" value="C:plasma membrane"/>
    <property type="evidence" value="ECO:0007669"/>
    <property type="project" value="UniProtKB-SubCell"/>
</dbReference>
<reference evidence="9 10" key="1">
    <citation type="submission" date="2018-01" db="EMBL/GenBank/DDBJ databases">
        <title>Draft genome sequence of Jiangella sp. GTF31.</title>
        <authorList>
            <person name="Sahin N."/>
            <person name="Ay H."/>
            <person name="Saygin H."/>
        </authorList>
    </citation>
    <scope>NUCLEOTIDE SEQUENCE [LARGE SCALE GENOMIC DNA]</scope>
    <source>
        <strain evidence="9 10">GTF31</strain>
    </source>
</reference>
<comment type="subcellular location">
    <subcellularLocation>
        <location evidence="1 7">Cell membrane</location>
        <topology evidence="1 7">Multi-pass membrane protein</topology>
    </subcellularLocation>
</comment>
<evidence type="ECO:0000256" key="6">
    <source>
        <dbReference type="ARBA" id="ARBA00023136"/>
    </source>
</evidence>
<proteinExistence type="inferred from homology"/>
<dbReference type="SUPFAM" id="SSF161098">
    <property type="entry name" value="MetI-like"/>
    <property type="match status" value="1"/>
</dbReference>
<keyword evidence="6 7" id="KW-0472">Membrane</keyword>
<evidence type="ECO:0000256" key="3">
    <source>
        <dbReference type="ARBA" id="ARBA00022475"/>
    </source>
</evidence>
<feature type="transmembrane region" description="Helical" evidence="7">
    <location>
        <begin position="94"/>
        <end position="118"/>
    </location>
</feature>
<keyword evidence="10" id="KW-1185">Reference proteome</keyword>
<keyword evidence="4 7" id="KW-0812">Transmembrane</keyword>
<keyword evidence="3" id="KW-1003">Cell membrane</keyword>
<evidence type="ECO:0000256" key="1">
    <source>
        <dbReference type="ARBA" id="ARBA00004651"/>
    </source>
</evidence>
<evidence type="ECO:0000256" key="7">
    <source>
        <dbReference type="RuleBase" id="RU363032"/>
    </source>
</evidence>
<dbReference type="EMBL" id="POTW01000103">
    <property type="protein sequence ID" value="PZF80038.1"/>
    <property type="molecule type" value="Genomic_DNA"/>
</dbReference>
<dbReference type="PROSITE" id="PS50928">
    <property type="entry name" value="ABC_TM1"/>
    <property type="match status" value="1"/>
</dbReference>
<evidence type="ECO:0000256" key="4">
    <source>
        <dbReference type="ARBA" id="ARBA00022692"/>
    </source>
</evidence>
<dbReference type="CDD" id="cd06261">
    <property type="entry name" value="TM_PBP2"/>
    <property type="match status" value="1"/>
</dbReference>
<feature type="transmembrane region" description="Helical" evidence="7">
    <location>
        <begin position="274"/>
        <end position="295"/>
    </location>
</feature>
<feature type="transmembrane region" description="Helical" evidence="7">
    <location>
        <begin position="161"/>
        <end position="182"/>
    </location>
</feature>
<evidence type="ECO:0000313" key="10">
    <source>
        <dbReference type="Proteomes" id="UP000248764"/>
    </source>
</evidence>
<gene>
    <name evidence="9" type="ORF">C1I92_28040</name>
</gene>
<name>A0A2W2BIA0_9ACTN</name>
<feature type="transmembrane region" description="Helical" evidence="7">
    <location>
        <begin position="30"/>
        <end position="53"/>
    </location>
</feature>
<dbReference type="PANTHER" id="PTHR43744:SF9">
    <property type="entry name" value="POLYGALACTURONAN_RHAMNOGALACTURONAN TRANSPORT SYSTEM PERMEASE PROTEIN YTCP"/>
    <property type="match status" value="1"/>
</dbReference>
<keyword evidence="5 7" id="KW-1133">Transmembrane helix</keyword>
<comment type="similarity">
    <text evidence="7">Belongs to the binding-protein-dependent transport system permease family.</text>
</comment>
<evidence type="ECO:0000259" key="8">
    <source>
        <dbReference type="PROSITE" id="PS50928"/>
    </source>
</evidence>
<evidence type="ECO:0000256" key="5">
    <source>
        <dbReference type="ARBA" id="ARBA00022989"/>
    </source>
</evidence>
<keyword evidence="2 7" id="KW-0813">Transport</keyword>
<dbReference type="InterPro" id="IPR035906">
    <property type="entry name" value="MetI-like_sf"/>
</dbReference>
<feature type="domain" description="ABC transmembrane type-1" evidence="8">
    <location>
        <begin position="94"/>
        <end position="295"/>
    </location>
</feature>
<dbReference type="Proteomes" id="UP000248764">
    <property type="component" value="Unassembled WGS sequence"/>
</dbReference>
<feature type="transmembrane region" description="Helical" evidence="7">
    <location>
        <begin position="130"/>
        <end position="149"/>
    </location>
</feature>
<feature type="transmembrane region" description="Helical" evidence="7">
    <location>
        <begin position="203"/>
        <end position="225"/>
    </location>
</feature>